<dbReference type="GO" id="GO:0042421">
    <property type="term" value="P:norepinephrine biosynthetic process"/>
    <property type="evidence" value="ECO:0007669"/>
    <property type="project" value="TreeGrafter"/>
</dbReference>
<dbReference type="GO" id="GO:0030667">
    <property type="term" value="C:secretory granule membrane"/>
    <property type="evidence" value="ECO:0007669"/>
    <property type="project" value="TreeGrafter"/>
</dbReference>
<dbReference type="GO" id="GO:0005615">
    <property type="term" value="C:extracellular space"/>
    <property type="evidence" value="ECO:0007669"/>
    <property type="project" value="TreeGrafter"/>
</dbReference>
<keyword evidence="2" id="KW-1015">Disulfide bond</keyword>
<proteinExistence type="inferred from homology"/>
<keyword evidence="6" id="KW-1185">Reference proteome</keyword>
<comment type="similarity">
    <text evidence="1">Belongs to the copper type II ascorbate-dependent monooxygenase family.</text>
</comment>
<evidence type="ECO:0000256" key="1">
    <source>
        <dbReference type="ARBA" id="ARBA00010676"/>
    </source>
</evidence>
<name>A0A8J2M5H6_9HEXA</name>
<dbReference type="PANTHER" id="PTHR10157:SF23">
    <property type="entry name" value="MOXD1 HOMOLOG 1"/>
    <property type="match status" value="1"/>
</dbReference>
<dbReference type="GO" id="GO:0005507">
    <property type="term" value="F:copper ion binding"/>
    <property type="evidence" value="ECO:0007669"/>
    <property type="project" value="InterPro"/>
</dbReference>
<dbReference type="Pfam" id="PF01082">
    <property type="entry name" value="Cu2_monooxygen"/>
    <property type="match status" value="1"/>
</dbReference>
<dbReference type="GO" id="GO:0004500">
    <property type="term" value="F:dopamine beta-monooxygenase activity"/>
    <property type="evidence" value="ECO:0007669"/>
    <property type="project" value="InterPro"/>
</dbReference>
<dbReference type="InterPro" id="IPR000945">
    <property type="entry name" value="DBH-like"/>
</dbReference>
<dbReference type="AlphaFoldDB" id="A0A8J2M5H6"/>
<dbReference type="InterPro" id="IPR005018">
    <property type="entry name" value="DOMON_domain"/>
</dbReference>
<dbReference type="OrthoDB" id="19261at2759"/>
<dbReference type="FunFam" id="2.60.120.230:FF:000001">
    <property type="entry name" value="Monooxygenase, DBH-like 1"/>
    <property type="match status" value="1"/>
</dbReference>
<evidence type="ECO:0000256" key="2">
    <source>
        <dbReference type="ARBA" id="ARBA00023157"/>
    </source>
</evidence>
<dbReference type="InterPro" id="IPR024548">
    <property type="entry name" value="Cu2_monoox_C"/>
</dbReference>
<feature type="domain" description="DOMON" evidence="4">
    <location>
        <begin position="1"/>
        <end position="82"/>
    </location>
</feature>
<dbReference type="Proteomes" id="UP000708208">
    <property type="component" value="Unassembled WGS sequence"/>
</dbReference>
<protein>
    <recommendedName>
        <fullName evidence="4">DOMON domain-containing protein</fullName>
    </recommendedName>
</protein>
<dbReference type="SMART" id="SM00664">
    <property type="entry name" value="DoH"/>
    <property type="match status" value="1"/>
</dbReference>
<dbReference type="InterPro" id="IPR045266">
    <property type="entry name" value="DOH_DOMON"/>
</dbReference>
<organism evidence="5 6">
    <name type="scientific">Allacma fusca</name>
    <dbReference type="NCBI Taxonomy" id="39272"/>
    <lineage>
        <taxon>Eukaryota</taxon>
        <taxon>Metazoa</taxon>
        <taxon>Ecdysozoa</taxon>
        <taxon>Arthropoda</taxon>
        <taxon>Hexapoda</taxon>
        <taxon>Collembola</taxon>
        <taxon>Symphypleona</taxon>
        <taxon>Sminthuridae</taxon>
        <taxon>Allacma</taxon>
    </lineage>
</organism>
<evidence type="ECO:0000256" key="3">
    <source>
        <dbReference type="ARBA" id="ARBA00023180"/>
    </source>
</evidence>
<comment type="caution">
    <text evidence="5">The sequence shown here is derived from an EMBL/GenBank/DDBJ whole genome shotgun (WGS) entry which is preliminary data.</text>
</comment>
<accession>A0A8J2M5H6</accession>
<dbReference type="PROSITE" id="PS50836">
    <property type="entry name" value="DOMON"/>
    <property type="match status" value="1"/>
</dbReference>
<dbReference type="Pfam" id="PF03351">
    <property type="entry name" value="DOMON"/>
    <property type="match status" value="1"/>
</dbReference>
<sequence length="470" mass="53337">MGGMKDADIIIGGIKDGKPYFADYHAKGKQKPDVDASQDWTLLSASENSTHTTLKVTRVFNTCDDEDVPISNDTTKIIWAIGASDDIVQHWKRGAASVNILDSAAGTWNGPESDIWHIHVKTKLPANDTIYWCTAHKSPDYDVKRHVVGFRYMYGWAVGGDPLILPENIGIPLNELGLPEYVLLEVHYDNPNKLVDLYYSTGVEVYTTTSLRKHEAGIIRMGYETDIGLMIPPNTSNYIIAGHCSGTCTENRLPEEGISVFTLILHSHLAGRKMKLRQFRNGVELPWWAYDNNYDFNFQQNRILPEHKQIFKGDHLTFECTDDSSDRSPPEAILGGLSTRREMCLAFVMYYPRISTFDNCGSHFGEKKALLTKLGIEKTQPINDFWDELVTAPPKYANKLYSDVLSKEIPWNDILKVEVQNLTRFGEHLENCEPHTQNYVIKQVKVSYPEFKPYIPKNECDEDPIIKGKD</sequence>
<keyword evidence="3" id="KW-0325">Glycoprotein</keyword>
<evidence type="ECO:0000313" key="6">
    <source>
        <dbReference type="Proteomes" id="UP000708208"/>
    </source>
</evidence>
<reference evidence="5" key="1">
    <citation type="submission" date="2021-06" db="EMBL/GenBank/DDBJ databases">
        <authorList>
            <person name="Hodson N. C."/>
            <person name="Mongue J. A."/>
            <person name="Jaron S. K."/>
        </authorList>
    </citation>
    <scope>NUCLEOTIDE SEQUENCE</scope>
</reference>
<dbReference type="GO" id="GO:0042420">
    <property type="term" value="P:dopamine catabolic process"/>
    <property type="evidence" value="ECO:0007669"/>
    <property type="project" value="TreeGrafter"/>
</dbReference>
<dbReference type="EMBL" id="CAJVCH010568798">
    <property type="protein sequence ID" value="CAG7833166.1"/>
    <property type="molecule type" value="Genomic_DNA"/>
</dbReference>
<dbReference type="InterPro" id="IPR000323">
    <property type="entry name" value="Cu2_ascorb_mOase_N"/>
</dbReference>
<dbReference type="GO" id="GO:0006589">
    <property type="term" value="P:octopamine biosynthetic process"/>
    <property type="evidence" value="ECO:0007669"/>
    <property type="project" value="TreeGrafter"/>
</dbReference>
<gene>
    <name evidence="5" type="ORF">AFUS01_LOCUS42809</name>
</gene>
<dbReference type="CDD" id="cd09631">
    <property type="entry name" value="DOMON_DOH"/>
    <property type="match status" value="1"/>
</dbReference>
<dbReference type="PANTHER" id="PTHR10157">
    <property type="entry name" value="DOPAMINE BETA HYDROXYLASE RELATED"/>
    <property type="match status" value="1"/>
</dbReference>
<dbReference type="Pfam" id="PF03712">
    <property type="entry name" value="Cu2_monoox_C"/>
    <property type="match status" value="1"/>
</dbReference>
<evidence type="ECO:0000313" key="5">
    <source>
        <dbReference type="EMBL" id="CAG7833166.1"/>
    </source>
</evidence>
<evidence type="ECO:0000259" key="4">
    <source>
        <dbReference type="PROSITE" id="PS50836"/>
    </source>
</evidence>